<feature type="transmembrane region" description="Helical" evidence="1">
    <location>
        <begin position="6"/>
        <end position="26"/>
    </location>
</feature>
<keyword evidence="1" id="KW-0472">Membrane</keyword>
<comment type="caution">
    <text evidence="2">The sequence shown here is derived from an EMBL/GenBank/DDBJ whole genome shotgun (WGS) entry which is preliminary data.</text>
</comment>
<keyword evidence="1" id="KW-0812">Transmembrane</keyword>
<dbReference type="Proteomes" id="UP000824219">
    <property type="component" value="Linkage Group LG25"/>
</dbReference>
<keyword evidence="1" id="KW-1133">Transmembrane helix</keyword>
<proteinExistence type="predicted"/>
<organism evidence="2 3">
    <name type="scientific">Hemibagrus wyckioides</name>
    <dbReference type="NCBI Taxonomy" id="337641"/>
    <lineage>
        <taxon>Eukaryota</taxon>
        <taxon>Metazoa</taxon>
        <taxon>Chordata</taxon>
        <taxon>Craniata</taxon>
        <taxon>Vertebrata</taxon>
        <taxon>Euteleostomi</taxon>
        <taxon>Actinopterygii</taxon>
        <taxon>Neopterygii</taxon>
        <taxon>Teleostei</taxon>
        <taxon>Ostariophysi</taxon>
        <taxon>Siluriformes</taxon>
        <taxon>Bagridae</taxon>
        <taxon>Hemibagrus</taxon>
    </lineage>
</organism>
<reference evidence="2 3" key="1">
    <citation type="submission" date="2021-06" db="EMBL/GenBank/DDBJ databases">
        <title>Chromosome-level genome assembly of the red-tail catfish (Hemibagrus wyckioides).</title>
        <authorList>
            <person name="Shao F."/>
        </authorList>
    </citation>
    <scope>NUCLEOTIDE SEQUENCE [LARGE SCALE GENOMIC DNA]</scope>
    <source>
        <strain evidence="2">EC202008001</strain>
        <tissue evidence="2">Blood</tissue>
    </source>
</reference>
<dbReference type="AlphaFoldDB" id="A0A9D3N889"/>
<accession>A0A9D3N889</accession>
<protein>
    <submittedName>
        <fullName evidence="2">Uncharacterized protein</fullName>
    </submittedName>
</protein>
<gene>
    <name evidence="2" type="ORF">KOW79_020085</name>
</gene>
<keyword evidence="3" id="KW-1185">Reference proteome</keyword>
<name>A0A9D3N889_9TELE</name>
<sequence length="90" mass="10220">MQIVYWLIYAAFAILLGTTLTAYLPLQPPPHLRAYRPPIKHQLAKMTGDSDVEAFLDASEHTADLLSRDAQLAYFTMDPEEAQDYEALKH</sequence>
<dbReference type="EMBL" id="JAHKSW010000025">
    <property type="protein sequence ID" value="KAG7316544.1"/>
    <property type="molecule type" value="Genomic_DNA"/>
</dbReference>
<evidence type="ECO:0000313" key="2">
    <source>
        <dbReference type="EMBL" id="KAG7316544.1"/>
    </source>
</evidence>
<evidence type="ECO:0000256" key="1">
    <source>
        <dbReference type="SAM" id="Phobius"/>
    </source>
</evidence>
<evidence type="ECO:0000313" key="3">
    <source>
        <dbReference type="Proteomes" id="UP000824219"/>
    </source>
</evidence>